<dbReference type="EMBL" id="HACG01014926">
    <property type="protein sequence ID" value="CEK61791.1"/>
    <property type="molecule type" value="Transcribed_RNA"/>
</dbReference>
<sequence length="122" mass="13416">KVVIKSVQSGDAATHSTTHLNTPGASYNCLFQNEWCEVAVLPVESTEQDNVDGTKEGEANTRSKFYVNDNQDATFKKASDSILVSEEEDWRIMTGQSKHSVGQQSGECLICLKHGFVSFNLT</sequence>
<organism evidence="1">
    <name type="scientific">Arion vulgaris</name>
    <dbReference type="NCBI Taxonomy" id="1028688"/>
    <lineage>
        <taxon>Eukaryota</taxon>
        <taxon>Metazoa</taxon>
        <taxon>Spiralia</taxon>
        <taxon>Lophotrochozoa</taxon>
        <taxon>Mollusca</taxon>
        <taxon>Gastropoda</taxon>
        <taxon>Heterobranchia</taxon>
        <taxon>Euthyneura</taxon>
        <taxon>Panpulmonata</taxon>
        <taxon>Eupulmonata</taxon>
        <taxon>Stylommatophora</taxon>
        <taxon>Helicina</taxon>
        <taxon>Arionoidea</taxon>
        <taxon>Arionidae</taxon>
        <taxon>Arion</taxon>
    </lineage>
</organism>
<evidence type="ECO:0000313" key="1">
    <source>
        <dbReference type="EMBL" id="CEK61791.1"/>
    </source>
</evidence>
<accession>A0A0B6Z1H4</accession>
<proteinExistence type="predicted"/>
<feature type="non-terminal residue" evidence="1">
    <location>
        <position position="1"/>
    </location>
</feature>
<name>A0A0B6Z1H4_9EUPU</name>
<protein>
    <submittedName>
        <fullName evidence="1">Uncharacterized protein</fullName>
    </submittedName>
</protein>
<gene>
    <name evidence="1" type="primary">ORF43289</name>
</gene>
<dbReference type="AlphaFoldDB" id="A0A0B6Z1H4"/>
<reference evidence="1" key="1">
    <citation type="submission" date="2014-12" db="EMBL/GenBank/DDBJ databases">
        <title>Insight into the proteome of Arion vulgaris.</title>
        <authorList>
            <person name="Aradska J."/>
            <person name="Bulat T."/>
            <person name="Smidak R."/>
            <person name="Sarate P."/>
            <person name="Gangsoo J."/>
            <person name="Sialana F."/>
            <person name="Bilban M."/>
            <person name="Lubec G."/>
        </authorList>
    </citation>
    <scope>NUCLEOTIDE SEQUENCE</scope>
    <source>
        <tissue evidence="1">Skin</tissue>
    </source>
</reference>
<feature type="non-terminal residue" evidence="1">
    <location>
        <position position="122"/>
    </location>
</feature>